<dbReference type="RefSeq" id="YP_010086291.1">
    <property type="nucleotide sequence ID" value="NC_055453.1"/>
</dbReference>
<keyword evidence="2" id="KW-1185">Reference proteome</keyword>
<dbReference type="GeneID" id="65101502"/>
<sequence>MTGDMIVASIVHDTYHLVSKMNSRIDSARLYSVGSGRVHYHADGKYHANDN</sequence>
<dbReference type="KEGG" id="vg:65101502"/>
<proteinExistence type="predicted"/>
<name>A0A2Z4HHY2_9ABAC</name>
<dbReference type="EMBL" id="MH261376">
    <property type="protein sequence ID" value="AWW14384.1"/>
    <property type="molecule type" value="Genomic_DNA"/>
</dbReference>
<evidence type="ECO:0000313" key="2">
    <source>
        <dbReference type="Proteomes" id="UP000501125"/>
    </source>
</evidence>
<accession>A0A2Z4HHY2</accession>
<protein>
    <submittedName>
        <fullName evidence="1">Uncharacterized protein</fullName>
    </submittedName>
</protein>
<organism evidence="1 2">
    <name type="scientific">Hyposidra talaca nucleopolyhedrovirus</name>
    <dbReference type="NCBI Taxonomy" id="1070315"/>
    <lineage>
        <taxon>Viruses</taxon>
        <taxon>Viruses incertae sedis</taxon>
        <taxon>Naldaviricetes</taxon>
        <taxon>Lefavirales</taxon>
        <taxon>Baculoviridae</taxon>
        <taxon>Alphabaculovirus</taxon>
        <taxon>Alphabaculovirus hytalacae</taxon>
    </lineage>
</organism>
<gene>
    <name evidence="1" type="primary">orf24</name>
    <name evidence="1" type="ORF">HytaNPV_gp024</name>
</gene>
<reference evidence="1 2" key="1">
    <citation type="journal article" date="2018" name="Sci. Rep.">
        <title>Comprehensive analysis of single molecule sequencing-derived complete genome and whole transcriptome of Hyposidra talaca nuclear polyhedrosis virus.</title>
        <authorList>
            <person name="Nguyen T.T."/>
            <person name="Suryamohan K."/>
            <person name="Kuriakose B."/>
            <person name="Janakiraman V."/>
            <person name="Reichelt M."/>
            <person name="Chaudhuri S."/>
            <person name="Guillory J."/>
            <person name="Divakaran N."/>
            <person name="Rabins P.E."/>
            <person name="Goel R."/>
            <person name="Deka B."/>
            <person name="Sarkar S."/>
            <person name="Ekka P."/>
            <person name="Tsai Y.C."/>
            <person name="Vargas D."/>
            <person name="Santhosh S."/>
            <person name="Mohan S."/>
            <person name="Chin C.S."/>
            <person name="Korlach J."/>
            <person name="Thomas G."/>
            <person name="Babu A."/>
            <person name="Seshagiri S."/>
        </authorList>
    </citation>
    <scope>NUCLEOTIDE SEQUENCE [LARGE SCALE GENOMIC DNA]</scope>
    <source>
        <strain evidence="1 2">HytaNPVIndia001</strain>
    </source>
</reference>
<dbReference type="Proteomes" id="UP000501125">
    <property type="component" value="Chromosome"/>
</dbReference>
<evidence type="ECO:0000313" key="1">
    <source>
        <dbReference type="EMBL" id="AWW14384.1"/>
    </source>
</evidence>